<gene>
    <name evidence="1" type="ORF">GCM10011282_29120</name>
</gene>
<evidence type="ECO:0000313" key="2">
    <source>
        <dbReference type="Proteomes" id="UP000620127"/>
    </source>
</evidence>
<evidence type="ECO:0000313" key="1">
    <source>
        <dbReference type="EMBL" id="GGX21141.1"/>
    </source>
</evidence>
<protein>
    <recommendedName>
        <fullName evidence="3">AhpC/TSA family protein</fullName>
    </recommendedName>
</protein>
<dbReference type="InterPro" id="IPR036249">
    <property type="entry name" value="Thioredoxin-like_sf"/>
</dbReference>
<dbReference type="InterPro" id="IPR032801">
    <property type="entry name" value="PXL2A/B/C"/>
</dbReference>
<dbReference type="SUPFAM" id="SSF52833">
    <property type="entry name" value="Thioredoxin-like"/>
    <property type="match status" value="1"/>
</dbReference>
<dbReference type="Proteomes" id="UP000620127">
    <property type="component" value="Unassembled WGS sequence"/>
</dbReference>
<comment type="caution">
    <text evidence="1">The sequence shown here is derived from an EMBL/GenBank/DDBJ whole genome shotgun (WGS) entry which is preliminary data.</text>
</comment>
<name>A0ABQ2XKQ6_9BURK</name>
<organism evidence="1 2">
    <name type="scientific">Undibacterium macrobrachii</name>
    <dbReference type="NCBI Taxonomy" id="1119058"/>
    <lineage>
        <taxon>Bacteria</taxon>
        <taxon>Pseudomonadati</taxon>
        <taxon>Pseudomonadota</taxon>
        <taxon>Betaproteobacteria</taxon>
        <taxon>Burkholderiales</taxon>
        <taxon>Oxalobacteraceae</taxon>
        <taxon>Undibacterium</taxon>
    </lineage>
</organism>
<keyword evidence="2" id="KW-1185">Reference proteome</keyword>
<evidence type="ECO:0008006" key="3">
    <source>
        <dbReference type="Google" id="ProtNLM"/>
    </source>
</evidence>
<dbReference type="CDD" id="cd02970">
    <property type="entry name" value="PRX_like2"/>
    <property type="match status" value="1"/>
</dbReference>
<reference evidence="2" key="1">
    <citation type="journal article" date="2019" name="Int. J. Syst. Evol. Microbiol.">
        <title>The Global Catalogue of Microorganisms (GCM) 10K type strain sequencing project: providing services to taxonomists for standard genome sequencing and annotation.</title>
        <authorList>
            <consortium name="The Broad Institute Genomics Platform"/>
            <consortium name="The Broad Institute Genome Sequencing Center for Infectious Disease"/>
            <person name="Wu L."/>
            <person name="Ma J."/>
        </authorList>
    </citation>
    <scope>NUCLEOTIDE SEQUENCE [LARGE SCALE GENOMIC DNA]</scope>
    <source>
        <strain evidence="2">KCTC 23916</strain>
    </source>
</reference>
<dbReference type="Gene3D" id="3.40.30.10">
    <property type="entry name" value="Glutaredoxin"/>
    <property type="match status" value="1"/>
</dbReference>
<dbReference type="EMBL" id="BMYT01000005">
    <property type="protein sequence ID" value="GGX21141.1"/>
    <property type="molecule type" value="Genomic_DNA"/>
</dbReference>
<accession>A0ABQ2XKQ6</accession>
<sequence>MAKSLQLQINSRVPAKNWHDIQGEMLQVPHQTLWTHLQFRRYAQCAICNLHVREFFQNHEKIHQAGIQEVIIFQSTREQLVDHLHDGKVRVIADPTRQLYDAFGVQNSILAVAHPAAWWSAIKGAAQFGVHLPNGVESMFGLPADFLVNTEGMVVAVNYGRHADDHWSVEDLIQQRSAAR</sequence>
<dbReference type="Pfam" id="PF13911">
    <property type="entry name" value="AhpC-TSA_2"/>
    <property type="match status" value="1"/>
</dbReference>
<proteinExistence type="predicted"/>